<keyword evidence="2" id="KW-1185">Reference proteome</keyword>
<reference evidence="1 2" key="1">
    <citation type="submission" date="2021-06" db="EMBL/GenBank/DDBJ databases">
        <title>Enterococcus alishanensis sp. nov., a novel lactic acid bacterium isolated from fresh coffee beans.</title>
        <authorList>
            <person name="Chen Y.-S."/>
        </authorList>
    </citation>
    <scope>NUCLEOTIDE SEQUENCE [LARGE SCALE GENOMIC DNA]</scope>
    <source>
        <strain evidence="1 2">ALS3</strain>
    </source>
</reference>
<name>A0ABS6T944_9ENTE</name>
<evidence type="ECO:0000313" key="2">
    <source>
        <dbReference type="Proteomes" id="UP000774130"/>
    </source>
</evidence>
<dbReference type="RefSeq" id="WP_218324486.1">
    <property type="nucleotide sequence ID" value="NZ_JAHUZB010000001.1"/>
</dbReference>
<protein>
    <recommendedName>
        <fullName evidence="3">SipW-cognate class signal peptide</fullName>
    </recommendedName>
</protein>
<accession>A0ABS6T944</accession>
<comment type="caution">
    <text evidence="1">The sequence shown here is derived from an EMBL/GenBank/DDBJ whole genome shotgun (WGS) entry which is preliminary data.</text>
</comment>
<evidence type="ECO:0008006" key="3">
    <source>
        <dbReference type="Google" id="ProtNLM"/>
    </source>
</evidence>
<proteinExistence type="predicted"/>
<sequence>MKERKKDKNIRRAGIVTALVVVTLSLVGGTLAKYTGTATHDASARVAKFEVGSSFTEDVFNLNSLYDDWKEKPVILGNVLQTPTAVNTAGDPSEQDVWSNNTDKNILAPGTSGFFEIGLENNSEVAVRASNITLSETNTNSIPIEYSLITYNASGQPDTSSDWGTIAALNTAISTASGLGTYDLMKPASGTSTTKTVAVAWRWLFEREPVATNDSLDTNLGTKNATNENEVITGDNDYDKLSKYQLKVDVAFTQLD</sequence>
<dbReference type="EMBL" id="JAHUZB010000001">
    <property type="protein sequence ID" value="MBV7389424.1"/>
    <property type="molecule type" value="Genomic_DNA"/>
</dbReference>
<evidence type="ECO:0000313" key="1">
    <source>
        <dbReference type="EMBL" id="MBV7389424.1"/>
    </source>
</evidence>
<dbReference type="Proteomes" id="UP000774130">
    <property type="component" value="Unassembled WGS sequence"/>
</dbReference>
<organism evidence="1 2">
    <name type="scientific">Enterococcus alishanensis</name>
    <dbReference type="NCBI Taxonomy" id="1303817"/>
    <lineage>
        <taxon>Bacteria</taxon>
        <taxon>Bacillati</taxon>
        <taxon>Bacillota</taxon>
        <taxon>Bacilli</taxon>
        <taxon>Lactobacillales</taxon>
        <taxon>Enterococcaceae</taxon>
        <taxon>Enterococcus</taxon>
    </lineage>
</organism>
<gene>
    <name evidence="1" type="ORF">KUA55_01935</name>
</gene>